<sequence>MFKLVSSLSLSNVKRKIQSLMDVSVVRYGGWEHALSESGIKILRLKLSPLLALIWQKSTEGFIKLNVDGSYVQQWLAEGGRIFRDHRGKVLKAFTHQFQGVSAFHSELLAVYNGL</sequence>
<gene>
    <name evidence="1" type="ORF">LIER_34012</name>
</gene>
<evidence type="ECO:0000313" key="1">
    <source>
        <dbReference type="EMBL" id="GAA0186724.1"/>
    </source>
</evidence>
<evidence type="ECO:0000313" key="2">
    <source>
        <dbReference type="Proteomes" id="UP001454036"/>
    </source>
</evidence>
<dbReference type="PANTHER" id="PTHR47723">
    <property type="entry name" value="OS05G0353850 PROTEIN"/>
    <property type="match status" value="1"/>
</dbReference>
<reference evidence="1 2" key="1">
    <citation type="submission" date="2024-01" db="EMBL/GenBank/DDBJ databases">
        <title>The complete chloroplast genome sequence of Lithospermum erythrorhizon: insights into the phylogenetic relationship among Boraginaceae species and the maternal lineages of purple gromwells.</title>
        <authorList>
            <person name="Okada T."/>
            <person name="Watanabe K."/>
        </authorList>
    </citation>
    <scope>NUCLEOTIDE SEQUENCE [LARGE SCALE GENOMIC DNA]</scope>
</reference>
<accession>A0AAV3S1Y2</accession>
<dbReference type="PANTHER" id="PTHR47723:SF19">
    <property type="entry name" value="POLYNUCLEOTIDYL TRANSFERASE, RIBONUCLEASE H-LIKE SUPERFAMILY PROTEIN"/>
    <property type="match status" value="1"/>
</dbReference>
<name>A0AAV3S1Y2_LITER</name>
<proteinExistence type="predicted"/>
<dbReference type="AlphaFoldDB" id="A0AAV3S1Y2"/>
<dbReference type="InterPro" id="IPR053151">
    <property type="entry name" value="RNase_H-like"/>
</dbReference>
<comment type="caution">
    <text evidence="1">The sequence shown here is derived from an EMBL/GenBank/DDBJ whole genome shotgun (WGS) entry which is preliminary data.</text>
</comment>
<protein>
    <submittedName>
        <fullName evidence="1">Uncharacterized protein</fullName>
    </submittedName>
</protein>
<keyword evidence="2" id="KW-1185">Reference proteome</keyword>
<organism evidence="1 2">
    <name type="scientific">Lithospermum erythrorhizon</name>
    <name type="common">Purple gromwell</name>
    <name type="synonym">Lithospermum officinale var. erythrorhizon</name>
    <dbReference type="NCBI Taxonomy" id="34254"/>
    <lineage>
        <taxon>Eukaryota</taxon>
        <taxon>Viridiplantae</taxon>
        <taxon>Streptophyta</taxon>
        <taxon>Embryophyta</taxon>
        <taxon>Tracheophyta</taxon>
        <taxon>Spermatophyta</taxon>
        <taxon>Magnoliopsida</taxon>
        <taxon>eudicotyledons</taxon>
        <taxon>Gunneridae</taxon>
        <taxon>Pentapetalae</taxon>
        <taxon>asterids</taxon>
        <taxon>lamiids</taxon>
        <taxon>Boraginales</taxon>
        <taxon>Boraginaceae</taxon>
        <taxon>Boraginoideae</taxon>
        <taxon>Lithospermeae</taxon>
        <taxon>Lithospermum</taxon>
    </lineage>
</organism>
<dbReference type="EMBL" id="BAABME010013977">
    <property type="protein sequence ID" value="GAA0186724.1"/>
    <property type="molecule type" value="Genomic_DNA"/>
</dbReference>
<dbReference type="Proteomes" id="UP001454036">
    <property type="component" value="Unassembled WGS sequence"/>
</dbReference>